<reference evidence="2 3" key="1">
    <citation type="submission" date="2023-04" db="EMBL/GenBank/DDBJ databases">
        <title>Nanopore sequencing of Janthinobacterium from water.</title>
        <authorList>
            <person name="Ciuchcinski K."/>
            <person name="Rokowska A."/>
            <person name="Dziewit L."/>
        </authorList>
    </citation>
    <scope>NUCLEOTIDE SEQUENCE [LARGE SCALE GENOMIC DNA]</scope>
    <source>
        <strain evidence="2 3">DEMB2</strain>
    </source>
</reference>
<keyword evidence="3" id="KW-1185">Reference proteome</keyword>
<dbReference type="EMBL" id="CP121464">
    <property type="protein sequence ID" value="WFR82165.1"/>
    <property type="molecule type" value="Genomic_DNA"/>
</dbReference>
<accession>A0ABY8IB35</accession>
<proteinExistence type="predicted"/>
<gene>
    <name evidence="2" type="ORF">P9875_13775</name>
</gene>
<dbReference type="InterPro" id="IPR003607">
    <property type="entry name" value="HD/PDEase_dom"/>
</dbReference>
<protein>
    <submittedName>
        <fullName evidence="2">HD domain-containing protein</fullName>
    </submittedName>
</protein>
<dbReference type="InterPro" id="IPR006674">
    <property type="entry name" value="HD_domain"/>
</dbReference>
<evidence type="ECO:0000313" key="2">
    <source>
        <dbReference type="EMBL" id="WFR82165.1"/>
    </source>
</evidence>
<dbReference type="RefSeq" id="WP_278318701.1">
    <property type="nucleotide sequence ID" value="NZ_CP121464.1"/>
</dbReference>
<dbReference type="SUPFAM" id="SSF109604">
    <property type="entry name" value="HD-domain/PDEase-like"/>
    <property type="match status" value="1"/>
</dbReference>
<dbReference type="PANTHER" id="PTHR33594">
    <property type="entry name" value="SUPERFAMILY HYDROLASE, PUTATIVE (AFU_ORTHOLOGUE AFUA_1G03035)-RELATED"/>
    <property type="match status" value="1"/>
</dbReference>
<name>A0ABY8IB35_9BURK</name>
<dbReference type="PROSITE" id="PS51831">
    <property type="entry name" value="HD"/>
    <property type="match status" value="1"/>
</dbReference>
<dbReference type="Gene3D" id="1.10.3210.50">
    <property type="match status" value="1"/>
</dbReference>
<dbReference type="PANTHER" id="PTHR33594:SF1">
    <property type="entry name" value="HD_PDEASE DOMAIN-CONTAINING PROTEIN"/>
    <property type="match status" value="1"/>
</dbReference>
<feature type="domain" description="HD" evidence="1">
    <location>
        <begin position="27"/>
        <end position="132"/>
    </location>
</feature>
<dbReference type="CDD" id="cd00077">
    <property type="entry name" value="HDc"/>
    <property type="match status" value="1"/>
</dbReference>
<evidence type="ECO:0000313" key="3">
    <source>
        <dbReference type="Proteomes" id="UP001219584"/>
    </source>
</evidence>
<sequence length="229" mass="24932">MHSLLSQWQPRLLALATAGLGDDSAHDLNHLHRVWRNASALLQEHADADPLTVMAACYLHDLVNLPKNHPERHLASRQAAALACRQLAELDFPAEKLAGVAHAIETHSFSANLPPHTIEAQIVQDADRIDALGAVGLARLFYTAARMDSALAHGTDPLAQQRPLDDKAYALDHIVTKLDKLPGKMQTAAGRALAEQRLAVLTDFRAAFADEWGMPPDMDGDSQRGSRCL</sequence>
<dbReference type="SMART" id="SM00471">
    <property type="entry name" value="HDc"/>
    <property type="match status" value="1"/>
</dbReference>
<evidence type="ECO:0000259" key="1">
    <source>
        <dbReference type="PROSITE" id="PS51831"/>
    </source>
</evidence>
<dbReference type="Proteomes" id="UP001219584">
    <property type="component" value="Chromosome"/>
</dbReference>
<organism evidence="2 3">
    <name type="scientific">Janthinobacterium rivuli</name>
    <dbReference type="NCBI Taxonomy" id="2751478"/>
    <lineage>
        <taxon>Bacteria</taxon>
        <taxon>Pseudomonadati</taxon>
        <taxon>Pseudomonadota</taxon>
        <taxon>Betaproteobacteria</taxon>
        <taxon>Burkholderiales</taxon>
        <taxon>Oxalobacteraceae</taxon>
        <taxon>Janthinobacterium</taxon>
    </lineage>
</organism>
<dbReference type="Pfam" id="PF01966">
    <property type="entry name" value="HD"/>
    <property type="match status" value="1"/>
</dbReference>